<dbReference type="WBParaSite" id="PS1159_v2.g3197.t1">
    <property type="protein sequence ID" value="PS1159_v2.g3197.t1"/>
    <property type="gene ID" value="PS1159_v2.g3197"/>
</dbReference>
<accession>A0AC35GAX4</accession>
<protein>
    <submittedName>
        <fullName evidence="2">Uncharacterized protein</fullName>
    </submittedName>
</protein>
<reference evidence="2" key="1">
    <citation type="submission" date="2022-11" db="UniProtKB">
        <authorList>
            <consortium name="WormBaseParasite"/>
        </authorList>
    </citation>
    <scope>IDENTIFICATION</scope>
</reference>
<dbReference type="Proteomes" id="UP000887580">
    <property type="component" value="Unplaced"/>
</dbReference>
<evidence type="ECO:0000313" key="2">
    <source>
        <dbReference type="WBParaSite" id="PS1159_v2.g3197.t1"/>
    </source>
</evidence>
<name>A0AC35GAX4_9BILA</name>
<evidence type="ECO:0000313" key="1">
    <source>
        <dbReference type="Proteomes" id="UP000887580"/>
    </source>
</evidence>
<organism evidence="1 2">
    <name type="scientific">Panagrolaimus sp. PS1159</name>
    <dbReference type="NCBI Taxonomy" id="55785"/>
    <lineage>
        <taxon>Eukaryota</taxon>
        <taxon>Metazoa</taxon>
        <taxon>Ecdysozoa</taxon>
        <taxon>Nematoda</taxon>
        <taxon>Chromadorea</taxon>
        <taxon>Rhabditida</taxon>
        <taxon>Tylenchina</taxon>
        <taxon>Panagrolaimomorpha</taxon>
        <taxon>Panagrolaimoidea</taxon>
        <taxon>Panagrolaimidae</taxon>
        <taxon>Panagrolaimus</taxon>
    </lineage>
</organism>
<proteinExistence type="predicted"/>
<sequence length="101" mass="11688">MTEVPLIKQNLIIDVTDVEKEEIEIDIKSFKVPKGKWRVVSKHIQSNKILIVRYAKQTEIQKANRNTANTEYRTERSSNSIKNRNRAKCGINVFDSTGKEL</sequence>